<dbReference type="Proteomes" id="UP000228621">
    <property type="component" value="Unassembled WGS sequence"/>
</dbReference>
<dbReference type="Pfam" id="PF13424">
    <property type="entry name" value="TPR_12"/>
    <property type="match status" value="1"/>
</dbReference>
<dbReference type="InterPro" id="IPR019734">
    <property type="entry name" value="TPR_rpt"/>
</dbReference>
<accession>A0A2A5JQF9</accession>
<dbReference type="RefSeq" id="WP_099642187.1">
    <property type="nucleotide sequence ID" value="NZ_NKHF01000050.1"/>
</dbReference>
<dbReference type="EMBL" id="NKHF01000050">
    <property type="protein sequence ID" value="PCK31630.1"/>
    <property type="molecule type" value="Genomic_DNA"/>
</dbReference>
<sequence>MSSFIAALIIASSALGAGEAKVEHTYELDRAEYFLNKAPARALQIIQQVEPDRKTNKAQYIKRQLLEAKALMLLRDNDVAQQPVARLFELSQTAEFRGELFQITFLSATLLRRANRLEDATQAYTCALKHTTNLKQQLRVLNGQANTLREQGRYPKASAIYGQAVKVAEQLPDNIAIASIYNNLGVLHLDANNLTDAKSALKHAFELSQLPTVKSAVLNSGLNLLLVAVLSKDEALYQRLIPRLQALTEDYLNESRTAYLDWIKAGHAFSQGSSLNGSEKAKLAASFLQIDDLGLKRLLKTHLAVPMNVHLDVSAFKQNAFSLSSSKADPVWVKKLLACNW</sequence>
<evidence type="ECO:0000313" key="1">
    <source>
        <dbReference type="EMBL" id="PCK31630.1"/>
    </source>
</evidence>
<dbReference type="Gene3D" id="1.25.40.10">
    <property type="entry name" value="Tetratricopeptide repeat domain"/>
    <property type="match status" value="1"/>
</dbReference>
<gene>
    <name evidence="1" type="ORF">CEX98_11340</name>
</gene>
<protein>
    <submittedName>
        <fullName evidence="1">Uncharacterized protein</fullName>
    </submittedName>
</protein>
<dbReference type="SMART" id="SM00028">
    <property type="entry name" value="TPR"/>
    <property type="match status" value="3"/>
</dbReference>
<evidence type="ECO:0000313" key="2">
    <source>
        <dbReference type="Proteomes" id="UP000228621"/>
    </source>
</evidence>
<keyword evidence="2" id="KW-1185">Reference proteome</keyword>
<comment type="caution">
    <text evidence="1">The sequence shown here is derived from an EMBL/GenBank/DDBJ whole genome shotgun (WGS) entry which is preliminary data.</text>
</comment>
<dbReference type="AlphaFoldDB" id="A0A2A5JQF9"/>
<name>A0A2A5JQF9_PSEO7</name>
<proteinExistence type="predicted"/>
<dbReference type="InterPro" id="IPR011990">
    <property type="entry name" value="TPR-like_helical_dom_sf"/>
</dbReference>
<dbReference type="SUPFAM" id="SSF48452">
    <property type="entry name" value="TPR-like"/>
    <property type="match status" value="1"/>
</dbReference>
<reference evidence="2" key="1">
    <citation type="journal article" date="2019" name="Genome Announc.">
        <title>Draft Genome Sequence of Pseudoalteromonas piscicida Strain 36Y ROTHPW, an Hypersaline Seawater Isolate from the South Coast of Sonora, Mexico.</title>
        <authorList>
            <person name="Sanchez-Diaz R."/>
            <person name="Molina-Garza Z.J."/>
            <person name="Cruz-Suarez L.E."/>
            <person name="Selvin J."/>
            <person name="Kiran G.S."/>
            <person name="Ibarra-Gamez J.C."/>
            <person name="Gomez-Gil B."/>
            <person name="Galaviz-Silva L."/>
        </authorList>
    </citation>
    <scope>NUCLEOTIDE SEQUENCE [LARGE SCALE GENOMIC DNA]</scope>
    <source>
        <strain evidence="2">36Y_RITHPW</strain>
    </source>
</reference>
<dbReference type="OrthoDB" id="6302583at2"/>
<organism evidence="1 2">
    <name type="scientific">Pseudoalteromonas piscicida</name>
    <dbReference type="NCBI Taxonomy" id="43662"/>
    <lineage>
        <taxon>Bacteria</taxon>
        <taxon>Pseudomonadati</taxon>
        <taxon>Pseudomonadota</taxon>
        <taxon>Gammaproteobacteria</taxon>
        <taxon>Alteromonadales</taxon>
        <taxon>Pseudoalteromonadaceae</taxon>
        <taxon>Pseudoalteromonas</taxon>
    </lineage>
</organism>